<feature type="transmembrane region" description="Helical" evidence="8">
    <location>
        <begin position="305"/>
        <end position="323"/>
    </location>
</feature>
<dbReference type="RefSeq" id="WP_230303622.1">
    <property type="nucleotide sequence ID" value="NZ_CAKKMG010000093.1"/>
</dbReference>
<accession>A0A9W4L672</accession>
<evidence type="ECO:0000256" key="4">
    <source>
        <dbReference type="ARBA" id="ARBA00022544"/>
    </source>
</evidence>
<name>A0A9W4L672_9BACI</name>
<dbReference type="PANTHER" id="PTHR34975">
    <property type="entry name" value="SPORE GERMINATION PROTEIN A2"/>
    <property type="match status" value="1"/>
</dbReference>
<evidence type="ECO:0000256" key="3">
    <source>
        <dbReference type="ARBA" id="ARBA00022448"/>
    </source>
</evidence>
<dbReference type="AlphaFoldDB" id="A0A9W4L672"/>
<evidence type="ECO:0000256" key="6">
    <source>
        <dbReference type="ARBA" id="ARBA00022989"/>
    </source>
</evidence>
<dbReference type="EMBL" id="CAKKMG010000093">
    <property type="protein sequence ID" value="CAH0294985.1"/>
    <property type="molecule type" value="Genomic_DNA"/>
</dbReference>
<keyword evidence="5 8" id="KW-0812">Transmembrane</keyword>
<reference evidence="9" key="1">
    <citation type="submission" date="2021-11" db="EMBL/GenBank/DDBJ databases">
        <authorList>
            <person name="Bulgarelli D."/>
        </authorList>
    </citation>
    <scope>NUCLEOTIDE SEQUENCE</scope>
    <source>
        <strain evidence="9">Bi133</strain>
    </source>
</reference>
<evidence type="ECO:0000256" key="2">
    <source>
        <dbReference type="ARBA" id="ARBA00007998"/>
    </source>
</evidence>
<feature type="transmembrane region" description="Helical" evidence="8">
    <location>
        <begin position="12"/>
        <end position="33"/>
    </location>
</feature>
<feature type="transmembrane region" description="Helical" evidence="8">
    <location>
        <begin position="335"/>
        <end position="356"/>
    </location>
</feature>
<feature type="transmembrane region" description="Helical" evidence="8">
    <location>
        <begin position="145"/>
        <end position="167"/>
    </location>
</feature>
<comment type="subcellular location">
    <subcellularLocation>
        <location evidence="1">Membrane</location>
        <topology evidence="1">Multi-pass membrane protein</topology>
    </subcellularLocation>
</comment>
<evidence type="ECO:0000256" key="7">
    <source>
        <dbReference type="ARBA" id="ARBA00023136"/>
    </source>
</evidence>
<dbReference type="Gene3D" id="1.20.1740.10">
    <property type="entry name" value="Amino acid/polyamine transporter I"/>
    <property type="match status" value="1"/>
</dbReference>
<dbReference type="NCBIfam" id="TIGR00912">
    <property type="entry name" value="2A0309"/>
    <property type="match status" value="1"/>
</dbReference>
<feature type="transmembrane region" description="Helical" evidence="8">
    <location>
        <begin position="45"/>
        <end position="64"/>
    </location>
</feature>
<dbReference type="GO" id="GO:0016020">
    <property type="term" value="C:membrane"/>
    <property type="evidence" value="ECO:0007669"/>
    <property type="project" value="UniProtKB-SubCell"/>
</dbReference>
<dbReference type="PANTHER" id="PTHR34975:SF2">
    <property type="entry name" value="SPORE GERMINATION PROTEIN A2"/>
    <property type="match status" value="1"/>
</dbReference>
<evidence type="ECO:0000313" key="9">
    <source>
        <dbReference type="EMBL" id="CAH0294985.1"/>
    </source>
</evidence>
<evidence type="ECO:0000313" key="10">
    <source>
        <dbReference type="Proteomes" id="UP000789326"/>
    </source>
</evidence>
<evidence type="ECO:0000256" key="5">
    <source>
        <dbReference type="ARBA" id="ARBA00022692"/>
    </source>
</evidence>
<comment type="caution">
    <text evidence="9">The sequence shown here is derived from an EMBL/GenBank/DDBJ whole genome shotgun (WGS) entry which is preliminary data.</text>
</comment>
<feature type="transmembrane region" description="Helical" evidence="8">
    <location>
        <begin position="85"/>
        <end position="109"/>
    </location>
</feature>
<keyword evidence="7 8" id="KW-0472">Membrane</keyword>
<dbReference type="Proteomes" id="UP000789326">
    <property type="component" value="Unassembled WGS sequence"/>
</dbReference>
<evidence type="ECO:0000256" key="1">
    <source>
        <dbReference type="ARBA" id="ARBA00004141"/>
    </source>
</evidence>
<feature type="transmembrane region" description="Helical" evidence="8">
    <location>
        <begin position="121"/>
        <end position="138"/>
    </location>
</feature>
<protein>
    <submittedName>
        <fullName evidence="9">Spore germination protein YndE</fullName>
    </submittedName>
</protein>
<dbReference type="GO" id="GO:0009847">
    <property type="term" value="P:spore germination"/>
    <property type="evidence" value="ECO:0007669"/>
    <property type="project" value="InterPro"/>
</dbReference>
<keyword evidence="4" id="KW-0309">Germination</keyword>
<feature type="transmembrane region" description="Helical" evidence="8">
    <location>
        <begin position="274"/>
        <end position="293"/>
    </location>
</feature>
<proteinExistence type="inferred from homology"/>
<comment type="similarity">
    <text evidence="2">Belongs to the amino acid-polyamine-organocation (APC) superfamily. Spore germination protein (SGP) (TC 2.A.3.9) family.</text>
</comment>
<dbReference type="Pfam" id="PF03845">
    <property type="entry name" value="Spore_permease"/>
    <property type="match status" value="1"/>
</dbReference>
<gene>
    <name evidence="9" type="primary">yndE_6</name>
    <name evidence="9" type="ORF">SRABI133_04368</name>
</gene>
<feature type="transmembrane region" description="Helical" evidence="8">
    <location>
        <begin position="222"/>
        <end position="242"/>
    </location>
</feature>
<sequence length="363" mass="42101">MNQAGVNEKYKVSPFYVFFLLHSMQTGLGVLNFQRDLAKATGTDGWISILLAGLIVHIFIWLIYKIFSIVPGDIISANNHAWGKWIGNFFSLLFILYFFALGMTVIIGYINVIHVWMFEEIPSWAFALVFLILIYYIITGGFRTITGIAFLTVIVSYWLLIVPIYGFKYADFTSFFPIFDHTLSEIMKGTRNTSLSMLGFEMILMFYPFIKNPETSQKYAHGGALTTTLLLLLLYFVSTVFYSQKQLVLTLWPTLSLTSVIEFPFIQRFEYITVSWWTIIIIPNMVIPLWAASRGVKRLFNVQQKYPLWVMSIIILLVNILFFDIDSLYVLNKMINPYSVSYLVLYLPLLLVLISIKKWRKRL</sequence>
<organism evidence="9 10">
    <name type="scientific">Peribacillus simplex</name>
    <dbReference type="NCBI Taxonomy" id="1478"/>
    <lineage>
        <taxon>Bacteria</taxon>
        <taxon>Bacillati</taxon>
        <taxon>Bacillota</taxon>
        <taxon>Bacilli</taxon>
        <taxon>Bacillales</taxon>
        <taxon>Bacillaceae</taxon>
        <taxon>Peribacillus</taxon>
    </lineage>
</organism>
<keyword evidence="3" id="KW-0813">Transport</keyword>
<keyword evidence="6 8" id="KW-1133">Transmembrane helix</keyword>
<dbReference type="InterPro" id="IPR004761">
    <property type="entry name" value="Spore_GerAB"/>
</dbReference>
<evidence type="ECO:0000256" key="8">
    <source>
        <dbReference type="SAM" id="Phobius"/>
    </source>
</evidence>